<dbReference type="Proteomes" id="UP000054995">
    <property type="component" value="Unassembled WGS sequence"/>
</dbReference>
<comment type="caution">
    <text evidence="1">The sequence shown here is derived from an EMBL/GenBank/DDBJ whole genome shotgun (WGS) entry which is preliminary data.</text>
</comment>
<accession>A0A0V1G1F1</accession>
<organism evidence="1 2">
    <name type="scientific">Trichinella pseudospiralis</name>
    <name type="common">Parasitic roundworm</name>
    <dbReference type="NCBI Taxonomy" id="6337"/>
    <lineage>
        <taxon>Eukaryota</taxon>
        <taxon>Metazoa</taxon>
        <taxon>Ecdysozoa</taxon>
        <taxon>Nematoda</taxon>
        <taxon>Enoplea</taxon>
        <taxon>Dorylaimia</taxon>
        <taxon>Trichinellida</taxon>
        <taxon>Trichinellidae</taxon>
        <taxon>Trichinella</taxon>
    </lineage>
</organism>
<proteinExistence type="predicted"/>
<protein>
    <submittedName>
        <fullName evidence="1">Uncharacterized protein</fullName>
    </submittedName>
</protein>
<dbReference type="OrthoDB" id="10377180at2759"/>
<reference evidence="1 2" key="1">
    <citation type="submission" date="2015-01" db="EMBL/GenBank/DDBJ databases">
        <title>Evolution of Trichinella species and genotypes.</title>
        <authorList>
            <person name="Korhonen P.K."/>
            <person name="Edoardo P."/>
            <person name="Giuseppe L.R."/>
            <person name="Gasser R.B."/>
        </authorList>
    </citation>
    <scope>NUCLEOTIDE SEQUENCE [LARGE SCALE GENOMIC DNA]</scope>
    <source>
        <strain evidence="1">ISS470</strain>
    </source>
</reference>
<dbReference type="EMBL" id="JYDT01000009">
    <property type="protein sequence ID" value="KRY91985.1"/>
    <property type="molecule type" value="Genomic_DNA"/>
</dbReference>
<evidence type="ECO:0000313" key="1">
    <source>
        <dbReference type="EMBL" id="KRY91985.1"/>
    </source>
</evidence>
<sequence length="248" mass="28774">MKIPKRNFKNHLHFQVPILGIIPMHACSSTNGRPVDRENPLMIREQPLENSVEDVIALRHHCSALLKCFGNRFDDSDAYKRDYRNHVLVANAGRNWHGMTNRRYQNYYMLIIESSFISGVLARFQDPVVYYLKFITERNLTNYTYHSFCQTQLQRLVNRESYISSVLNAIYKNYHLLDENPMIEQGVNSSIKETCNAKSISFVIAAITFALSVFNREHYCIHQGGNVIHPKTMVFFIGLNTNLCFITS</sequence>
<gene>
    <name evidence="1" type="ORF">T4D_1533</name>
</gene>
<dbReference type="AlphaFoldDB" id="A0A0V1G1F1"/>
<keyword evidence="2" id="KW-1185">Reference proteome</keyword>
<evidence type="ECO:0000313" key="2">
    <source>
        <dbReference type="Proteomes" id="UP000054995"/>
    </source>
</evidence>
<name>A0A0V1G1F1_TRIPS</name>